<accession>A0A124BV71</accession>
<dbReference type="Gene3D" id="3.40.50.300">
    <property type="entry name" value="P-loop containing nucleotide triphosphate hydrolases"/>
    <property type="match status" value="1"/>
</dbReference>
<dbReference type="GO" id="GO:0016887">
    <property type="term" value="F:ATP hydrolysis activity"/>
    <property type="evidence" value="ECO:0007669"/>
    <property type="project" value="InterPro"/>
</dbReference>
<sequence>MERRVRLSPYDGFTPPQVRYTSSVPPSSIEDDPKGLEPLSDHHRLSRDKTSQNNNEPDTALVLKQPIAIERPTSTRGAPVRISLDTDTRSWNSSITSDSEESDRGYYRSSRMSRGAKSKLSHNAITRRRSSREAMLEELESLRLENERLRAGSQPYPDIPAPLSYRPHVFYCIDDADFYLDEPRWEGGGEAPILYSRNPIRSTDYYIDQHPEIAFCFCKYYISQPPGDTSLLESSDGVFKQPLPVRQTLRLVAAAMIDAVEQFVSRVPGFFSFFRDFDAGKDIQEPYLFMFYSLPYVQEARSGLEPQAQGLFDLLYESIDASHGLEYASVTKHAAHGRTSSRLIQYLIQPGDVLVDLDGPRTQAYLAVGWAEPDNQMRRNYEEEILEYKSSGQNQTTRKGVKRPIKRLQYHFRVPVTYWSFDGNFERTNAILSFDLEVGHESETVPINSLRYIPLSHLPSDVRKTLERRGETFWSVRFRRYITYRMPTGENLDITEDRYYVDISTYRKLHPDTTRNRSHLRADIGRRDMSRDEPPQGLYLLLFPPTIVGYNMLHKTWSDLYVDYIYDIDWNKQAFQDLVVDEEIKELVQALVTRQIESQKSTDSISGKGNGLILLLHGAPGTGKTFTAEGVAEFAEKPLFRITCGDVGIEATNVEKYLRAAFHLAKLWDCVVLLDEADVFLEERDVRDLNRNAVVSVFLRALEYHDGILILTSNRVGTFDEAFKSRIQLSLHYENLTLGQRRKIWRNFMHRLRKVDAENVDIEDVLDHLDELGAEDINGREIRNAITIARQLAQFKEEKFCYSHLTRVLRVSGKFGKYLRDLRDGLTDDYIKHDTGVRHSYRAKRANSMS</sequence>
<comment type="caution">
    <text evidence="3">The sequence shown here is derived from an EMBL/GenBank/DDBJ whole genome shotgun (WGS) entry which is preliminary data.</text>
</comment>
<dbReference type="AlphaFoldDB" id="A0A124BV71"/>
<dbReference type="Pfam" id="PF00004">
    <property type="entry name" value="AAA"/>
    <property type="match status" value="1"/>
</dbReference>
<dbReference type="SUPFAM" id="SSF52540">
    <property type="entry name" value="P-loop containing nucleoside triphosphate hydrolases"/>
    <property type="match status" value="1"/>
</dbReference>
<dbReference type="VEuPathDB" id="FungiDB:ATCC64974_44750"/>
<dbReference type="VEuPathDB" id="FungiDB:ASPNIDRAFT2_1120475"/>
<dbReference type="OMA" id="HLGKIWG"/>
<dbReference type="EMBL" id="BCMY01000001">
    <property type="protein sequence ID" value="GAQ35213.1"/>
    <property type="molecule type" value="Genomic_DNA"/>
</dbReference>
<evidence type="ECO:0000313" key="4">
    <source>
        <dbReference type="Proteomes" id="UP000068243"/>
    </source>
</evidence>
<feature type="region of interest" description="Disordered" evidence="1">
    <location>
        <begin position="90"/>
        <end position="132"/>
    </location>
</feature>
<dbReference type="CDD" id="cd19481">
    <property type="entry name" value="RecA-like_protease"/>
    <property type="match status" value="1"/>
</dbReference>
<dbReference type="InterPro" id="IPR056599">
    <property type="entry name" value="AAA_lid_fung"/>
</dbReference>
<evidence type="ECO:0000259" key="2">
    <source>
        <dbReference type="SMART" id="SM00382"/>
    </source>
</evidence>
<dbReference type="SMART" id="SM00382">
    <property type="entry name" value="AAA"/>
    <property type="match status" value="1"/>
</dbReference>
<dbReference type="GO" id="GO:0005524">
    <property type="term" value="F:ATP binding"/>
    <property type="evidence" value="ECO:0007669"/>
    <property type="project" value="InterPro"/>
</dbReference>
<dbReference type="Proteomes" id="UP000068243">
    <property type="component" value="Unassembled WGS sequence"/>
</dbReference>
<name>A0A124BV71_ASPNG</name>
<dbReference type="VEuPathDB" id="FungiDB:An07g02150"/>
<dbReference type="OrthoDB" id="10042665at2759"/>
<feature type="compositionally biased region" description="Basic and acidic residues" evidence="1">
    <location>
        <begin position="31"/>
        <end position="50"/>
    </location>
</feature>
<dbReference type="Pfam" id="PF23232">
    <property type="entry name" value="AAA_lid_13"/>
    <property type="match status" value="1"/>
</dbReference>
<feature type="compositionally biased region" description="Basic residues" evidence="1">
    <location>
        <begin position="114"/>
        <end position="130"/>
    </location>
</feature>
<dbReference type="InterPro" id="IPR027417">
    <property type="entry name" value="P-loop_NTPase"/>
</dbReference>
<dbReference type="PANTHER" id="PTHR46411:SF2">
    <property type="entry name" value="AAA+ ATPASE DOMAIN-CONTAINING PROTEIN"/>
    <property type="match status" value="1"/>
</dbReference>
<dbReference type="VEuPathDB" id="FungiDB:M747DRAFT_244338"/>
<protein>
    <recommendedName>
        <fullName evidence="2">AAA+ ATPase domain-containing protein</fullName>
    </recommendedName>
</protein>
<dbReference type="InterPro" id="IPR003593">
    <property type="entry name" value="AAA+_ATPase"/>
</dbReference>
<feature type="region of interest" description="Disordered" evidence="1">
    <location>
        <begin position="1"/>
        <end position="61"/>
    </location>
</feature>
<gene>
    <name evidence="3" type="ORF">ABL_01106</name>
</gene>
<proteinExistence type="predicted"/>
<dbReference type="InterPro" id="IPR003959">
    <property type="entry name" value="ATPase_AAA_core"/>
</dbReference>
<dbReference type="PANTHER" id="PTHR46411">
    <property type="entry name" value="FAMILY ATPASE, PUTATIVE-RELATED"/>
    <property type="match status" value="1"/>
</dbReference>
<feature type="domain" description="AAA+ ATPase" evidence="2">
    <location>
        <begin position="610"/>
        <end position="737"/>
    </location>
</feature>
<reference evidence="4" key="1">
    <citation type="journal article" date="2016" name="Genome Announc.">
        <title>Draft genome sequence of Aspergillus niger strain An76.</title>
        <authorList>
            <person name="Gong W."/>
            <person name="Cheng Z."/>
            <person name="Zhang H."/>
            <person name="Liu L."/>
            <person name="Gao P."/>
            <person name="Wang L."/>
        </authorList>
    </citation>
    <scope>NUCLEOTIDE SEQUENCE [LARGE SCALE GENOMIC DNA]</scope>
    <source>
        <strain evidence="4">An76</strain>
    </source>
</reference>
<organism evidence="3 4">
    <name type="scientific">Aspergillus niger</name>
    <dbReference type="NCBI Taxonomy" id="5061"/>
    <lineage>
        <taxon>Eukaryota</taxon>
        <taxon>Fungi</taxon>
        <taxon>Dikarya</taxon>
        <taxon>Ascomycota</taxon>
        <taxon>Pezizomycotina</taxon>
        <taxon>Eurotiomycetes</taxon>
        <taxon>Eurotiomycetidae</taxon>
        <taxon>Eurotiales</taxon>
        <taxon>Aspergillaceae</taxon>
        <taxon>Aspergillus</taxon>
        <taxon>Aspergillus subgen. Circumdati</taxon>
    </lineage>
</organism>
<evidence type="ECO:0000256" key="1">
    <source>
        <dbReference type="SAM" id="MobiDB-lite"/>
    </source>
</evidence>
<evidence type="ECO:0000313" key="3">
    <source>
        <dbReference type="EMBL" id="GAQ35213.1"/>
    </source>
</evidence>